<sequence>MLLQTVDPDAPAAVATVARYFAELNERLPGGFDAMGPGYGSGAAELRPPNGAFVVGLVDGQPAACGGVRTIGDGIGEIKRMWIDPQRRGLGLGSRLLAHLEALSAGLNHRIVRLDTNDNLTEALRLYRRRGYREIEPYNDNPYARCWFEKQL</sequence>
<dbReference type="Gene3D" id="3.40.630.30">
    <property type="match status" value="1"/>
</dbReference>
<reference evidence="4" key="2">
    <citation type="submission" date="2020-09" db="EMBL/GenBank/DDBJ databases">
        <authorList>
            <person name="Sun Q."/>
            <person name="Zhou Y."/>
        </authorList>
    </citation>
    <scope>NUCLEOTIDE SEQUENCE</scope>
    <source>
        <strain evidence="4">CGMCC 4.7306</strain>
    </source>
</reference>
<dbReference type="Pfam" id="PF00583">
    <property type="entry name" value="Acetyltransf_1"/>
    <property type="match status" value="1"/>
</dbReference>
<dbReference type="PANTHER" id="PTHR43877">
    <property type="entry name" value="AMINOALKYLPHOSPHONATE N-ACETYLTRANSFERASE-RELATED-RELATED"/>
    <property type="match status" value="1"/>
</dbReference>
<comment type="caution">
    <text evidence="4">The sequence shown here is derived from an EMBL/GenBank/DDBJ whole genome shotgun (WGS) entry which is preliminary data.</text>
</comment>
<dbReference type="InterPro" id="IPR050832">
    <property type="entry name" value="Bact_Acetyltransf"/>
</dbReference>
<keyword evidence="1" id="KW-0808">Transferase</keyword>
<dbReference type="EMBL" id="BMMZ01000008">
    <property type="protein sequence ID" value="GGL71699.1"/>
    <property type="molecule type" value="Genomic_DNA"/>
</dbReference>
<gene>
    <name evidence="4" type="ORF">GCM10011575_32490</name>
</gene>
<feature type="domain" description="N-acetyltransferase" evidence="3">
    <location>
        <begin position="1"/>
        <end position="152"/>
    </location>
</feature>
<evidence type="ECO:0000256" key="1">
    <source>
        <dbReference type="ARBA" id="ARBA00022679"/>
    </source>
</evidence>
<name>A0A917SC73_9ACTN</name>
<keyword evidence="2" id="KW-0012">Acyltransferase</keyword>
<dbReference type="InterPro" id="IPR016181">
    <property type="entry name" value="Acyl_CoA_acyltransferase"/>
</dbReference>
<reference evidence="4" key="1">
    <citation type="journal article" date="2014" name="Int. J. Syst. Evol. Microbiol.">
        <title>Complete genome sequence of Corynebacterium casei LMG S-19264T (=DSM 44701T), isolated from a smear-ripened cheese.</title>
        <authorList>
            <consortium name="US DOE Joint Genome Institute (JGI-PGF)"/>
            <person name="Walter F."/>
            <person name="Albersmeier A."/>
            <person name="Kalinowski J."/>
            <person name="Ruckert C."/>
        </authorList>
    </citation>
    <scope>NUCLEOTIDE SEQUENCE</scope>
    <source>
        <strain evidence="4">CGMCC 4.7306</strain>
    </source>
</reference>
<evidence type="ECO:0000256" key="2">
    <source>
        <dbReference type="ARBA" id="ARBA00023315"/>
    </source>
</evidence>
<protein>
    <recommendedName>
        <fullName evidence="3">N-acetyltransferase domain-containing protein</fullName>
    </recommendedName>
</protein>
<dbReference type="AlphaFoldDB" id="A0A917SC73"/>
<proteinExistence type="predicted"/>
<accession>A0A917SC73</accession>
<dbReference type="SUPFAM" id="SSF55729">
    <property type="entry name" value="Acyl-CoA N-acyltransferases (Nat)"/>
    <property type="match status" value="1"/>
</dbReference>
<organism evidence="4 5">
    <name type="scientific">Microlunatus endophyticus</name>
    <dbReference type="NCBI Taxonomy" id="1716077"/>
    <lineage>
        <taxon>Bacteria</taxon>
        <taxon>Bacillati</taxon>
        <taxon>Actinomycetota</taxon>
        <taxon>Actinomycetes</taxon>
        <taxon>Propionibacteriales</taxon>
        <taxon>Propionibacteriaceae</taxon>
        <taxon>Microlunatus</taxon>
    </lineage>
</organism>
<dbReference type="Proteomes" id="UP000613840">
    <property type="component" value="Unassembled WGS sequence"/>
</dbReference>
<evidence type="ECO:0000313" key="4">
    <source>
        <dbReference type="EMBL" id="GGL71699.1"/>
    </source>
</evidence>
<dbReference type="InterPro" id="IPR000182">
    <property type="entry name" value="GNAT_dom"/>
</dbReference>
<dbReference type="GO" id="GO:0016747">
    <property type="term" value="F:acyltransferase activity, transferring groups other than amino-acyl groups"/>
    <property type="evidence" value="ECO:0007669"/>
    <property type="project" value="InterPro"/>
</dbReference>
<keyword evidence="5" id="KW-1185">Reference proteome</keyword>
<evidence type="ECO:0000313" key="5">
    <source>
        <dbReference type="Proteomes" id="UP000613840"/>
    </source>
</evidence>
<dbReference type="PROSITE" id="PS51186">
    <property type="entry name" value="GNAT"/>
    <property type="match status" value="1"/>
</dbReference>
<dbReference type="CDD" id="cd04301">
    <property type="entry name" value="NAT_SF"/>
    <property type="match status" value="1"/>
</dbReference>
<evidence type="ECO:0000259" key="3">
    <source>
        <dbReference type="PROSITE" id="PS51186"/>
    </source>
</evidence>
<dbReference type="PANTHER" id="PTHR43877:SF2">
    <property type="entry name" value="AMINOALKYLPHOSPHONATE N-ACETYLTRANSFERASE-RELATED"/>
    <property type="match status" value="1"/>
</dbReference>